<dbReference type="EMBL" id="AOIA01000129">
    <property type="protein sequence ID" value="ELY55169.1"/>
    <property type="molecule type" value="Genomic_DNA"/>
</dbReference>
<reference evidence="1 2" key="1">
    <citation type="journal article" date="2014" name="PLoS Genet.">
        <title>Phylogenetically driven sequencing of extremely halophilic archaea reveals strategies for static and dynamic osmo-response.</title>
        <authorList>
            <person name="Becker E.A."/>
            <person name="Seitzer P.M."/>
            <person name="Tritt A."/>
            <person name="Larsen D."/>
            <person name="Krusor M."/>
            <person name="Yao A.I."/>
            <person name="Wu D."/>
            <person name="Madern D."/>
            <person name="Eisen J.A."/>
            <person name="Darling A.E."/>
            <person name="Facciotti M.T."/>
        </authorList>
    </citation>
    <scope>NUCLEOTIDE SEQUENCE [LARGE SCALE GENOMIC DNA]</scope>
    <source>
        <strain evidence="1 2">DSM 18795</strain>
    </source>
</reference>
<sequence>MSLETYRLEVRESDAGLDADLYDGEDMIAESTHVAYEDFDVEAPRRDEGISQSEEVTADVTETDVQVQRDGGGFTFELLGDRETLATIRVDDEE</sequence>
<name>L9X090_9EURY</name>
<organism evidence="1 2">
    <name type="scientific">Natronococcus jeotgali DSM 18795</name>
    <dbReference type="NCBI Taxonomy" id="1227498"/>
    <lineage>
        <taxon>Archaea</taxon>
        <taxon>Methanobacteriati</taxon>
        <taxon>Methanobacteriota</taxon>
        <taxon>Stenosarchaea group</taxon>
        <taxon>Halobacteria</taxon>
        <taxon>Halobacteriales</taxon>
        <taxon>Natrialbaceae</taxon>
        <taxon>Natronococcus</taxon>
    </lineage>
</organism>
<protein>
    <submittedName>
        <fullName evidence="1">Uncharacterized protein</fullName>
    </submittedName>
</protein>
<dbReference type="Proteomes" id="UP000011531">
    <property type="component" value="Unassembled WGS sequence"/>
</dbReference>
<comment type="caution">
    <text evidence="1">The sequence shown here is derived from an EMBL/GenBank/DDBJ whole genome shotgun (WGS) entry which is preliminary data.</text>
</comment>
<accession>L9X090</accession>
<dbReference type="AlphaFoldDB" id="L9X090"/>
<proteinExistence type="predicted"/>
<dbReference type="STRING" id="1227498.C492_15986"/>
<gene>
    <name evidence="1" type="ORF">C492_15986</name>
</gene>
<dbReference type="OrthoDB" id="313211at2157"/>
<evidence type="ECO:0000313" key="1">
    <source>
        <dbReference type="EMBL" id="ELY55169.1"/>
    </source>
</evidence>
<dbReference type="RefSeq" id="WP_008425246.1">
    <property type="nucleotide sequence ID" value="NZ_AOIA01000129.1"/>
</dbReference>
<keyword evidence="2" id="KW-1185">Reference proteome</keyword>
<evidence type="ECO:0000313" key="2">
    <source>
        <dbReference type="Proteomes" id="UP000011531"/>
    </source>
</evidence>